<evidence type="ECO:0000256" key="2">
    <source>
        <dbReference type="SAM" id="SignalP"/>
    </source>
</evidence>
<evidence type="ECO:0000256" key="1">
    <source>
        <dbReference type="SAM" id="MobiDB-lite"/>
    </source>
</evidence>
<dbReference type="Proteomes" id="UP000007431">
    <property type="component" value="Unassembled WGS sequence"/>
</dbReference>
<dbReference type="KEGG" id="scm:SCHCO_02602564"/>
<accession>D8QGI6</accession>
<reference evidence="3 4" key="1">
    <citation type="journal article" date="2010" name="Nat. Biotechnol.">
        <title>Genome sequence of the model mushroom Schizophyllum commune.</title>
        <authorList>
            <person name="Ohm R.A."/>
            <person name="de Jong J.F."/>
            <person name="Lugones L.G."/>
            <person name="Aerts A."/>
            <person name="Kothe E."/>
            <person name="Stajich J.E."/>
            <person name="de Vries R.P."/>
            <person name="Record E."/>
            <person name="Levasseur A."/>
            <person name="Baker S.E."/>
            <person name="Bartholomew K.A."/>
            <person name="Coutinho P.M."/>
            <person name="Erdmann S."/>
            <person name="Fowler T.J."/>
            <person name="Gathman A.C."/>
            <person name="Lombard V."/>
            <person name="Henrissat B."/>
            <person name="Knabe N."/>
            <person name="Kuees U."/>
            <person name="Lilly W.W."/>
            <person name="Lindquist E."/>
            <person name="Lucas S."/>
            <person name="Magnuson J.K."/>
            <person name="Piumi F."/>
            <person name="Raudaskoski M."/>
            <person name="Salamov A."/>
            <person name="Schmutz J."/>
            <person name="Schwarze F.W.M.R."/>
            <person name="vanKuyk P.A."/>
            <person name="Horton J.S."/>
            <person name="Grigoriev I.V."/>
            <person name="Woesten H.A.B."/>
        </authorList>
    </citation>
    <scope>NUCLEOTIDE SEQUENCE [LARGE SCALE GENOMIC DNA]</scope>
    <source>
        <strain evidence="4">H4-8 / FGSC 9210</strain>
    </source>
</reference>
<dbReference type="OrthoDB" id="10584689at2759"/>
<dbReference type="AlphaFoldDB" id="D8QGI6"/>
<feature type="region of interest" description="Disordered" evidence="1">
    <location>
        <begin position="741"/>
        <end position="775"/>
    </location>
</feature>
<feature type="chain" id="PRO_5003120881" evidence="2">
    <location>
        <begin position="21"/>
        <end position="775"/>
    </location>
</feature>
<keyword evidence="4" id="KW-1185">Reference proteome</keyword>
<gene>
    <name evidence="3" type="ORF">SCHCODRAFT_237620</name>
</gene>
<keyword evidence="2" id="KW-0732">Signal</keyword>
<evidence type="ECO:0000313" key="3">
    <source>
        <dbReference type="EMBL" id="EFI93308.1"/>
    </source>
</evidence>
<dbReference type="InParanoid" id="D8QGI6"/>
<dbReference type="GeneID" id="9591982"/>
<dbReference type="EMBL" id="GL377311">
    <property type="protein sequence ID" value="EFI93308.1"/>
    <property type="molecule type" value="Genomic_DNA"/>
</dbReference>
<sequence>MLSRHERSWTALLVPFVASAGDILKAPCEKSPECRVSGAPVKTTQKGCSGMHEVPNSAVLLEVIELDRQLCIYINTFDMECNRIIRPLENLQRTILVVHTRELIIVLSDYTSLLVDIFSFQFDALGALRQFIDGEWDSAKTCTVLRYNRESTVVSLTRAVTAGCHVLDALSALERHIIKDLSYPPGIHFIIRLLGLDWNTRGLALRSVPKTIKAIFANVQAIVALVVRLKGCASDPQLGISVSILADIANMPQDRRMQVASLAKQIAWELYSLRRRARETADYIRDLATRKSTALDSTIITCTGNLFYQRSFQLQAPGARINHPFGVGLNADADGCLSQHLRRTLGPQSIRAIDLSAPQTPLVRWLTYLRRRSYFDALNLEARARCSDNDAAQLASKWDIALESFRKRKLDTSVTSLRPIRHANATSRSSIIPAAFGSLASVGETQDWLVAAEKLIQFRPISHVVVNFDADTPIATFHDTCIDVKRGLDLVLEVFDQVGPVGDKSKLAEVVKKPLLDLIDVERIMDELFTSTNYRQPITSESSAAFGAPNLEELLKDDTSLDIATIKRLLKDCGSKLNDTRDSFLSLPTAFSTDGVLGTITRRLRENLPKISVIIKAFSTITTGLGRLNTVTVALDSAQNVIDHGILDPTSTYNVNKAAVKAVQALTDAVLFHIDLYNEFKNVLNRAIDARGSNALDPATKTNILRAFDRFDPRVPSAPTVHVREECTRVLLTVGGRRAPLRSGEASMDATNAREMQLAGREDHERGSTPESTPV</sequence>
<dbReference type="VEuPathDB" id="FungiDB:SCHCODRAFT_02602564"/>
<dbReference type="HOGENOM" id="CLU_360980_0_0_1"/>
<protein>
    <submittedName>
        <fullName evidence="3">Uncharacterized protein</fullName>
    </submittedName>
</protein>
<dbReference type="RefSeq" id="XP_003028211.1">
    <property type="nucleotide sequence ID" value="XM_003028165.1"/>
</dbReference>
<feature type="signal peptide" evidence="2">
    <location>
        <begin position="1"/>
        <end position="20"/>
    </location>
</feature>
<organism evidence="4">
    <name type="scientific">Schizophyllum commune (strain H4-8 / FGSC 9210)</name>
    <name type="common">Split gill fungus</name>
    <dbReference type="NCBI Taxonomy" id="578458"/>
    <lineage>
        <taxon>Eukaryota</taxon>
        <taxon>Fungi</taxon>
        <taxon>Dikarya</taxon>
        <taxon>Basidiomycota</taxon>
        <taxon>Agaricomycotina</taxon>
        <taxon>Agaricomycetes</taxon>
        <taxon>Agaricomycetidae</taxon>
        <taxon>Agaricales</taxon>
        <taxon>Schizophyllaceae</taxon>
        <taxon>Schizophyllum</taxon>
    </lineage>
</organism>
<evidence type="ECO:0000313" key="4">
    <source>
        <dbReference type="Proteomes" id="UP000007431"/>
    </source>
</evidence>
<proteinExistence type="predicted"/>
<name>D8QGI6_SCHCM</name>